<sequence>MYLPWVLLAFNLVLSGGGMMELLGILIGHVAFFLLFKYPQEFGGPALLTPPAFLKQFFPDTRYIGGFGTAPQARVAERPAGGAVFGRHNWGRGHTLGGN</sequence>
<evidence type="ECO:0000256" key="6">
    <source>
        <dbReference type="ARBA" id="ARBA00023136"/>
    </source>
</evidence>
<name>I4DKX3_PAPXU</name>
<evidence type="ECO:0000256" key="7">
    <source>
        <dbReference type="SAM" id="Phobius"/>
    </source>
</evidence>
<evidence type="ECO:0000256" key="1">
    <source>
        <dbReference type="ARBA" id="ARBA00004477"/>
    </source>
</evidence>
<dbReference type="AlphaFoldDB" id="I4DKX3"/>
<dbReference type="Pfam" id="PF04511">
    <property type="entry name" value="DER1"/>
    <property type="match status" value="1"/>
</dbReference>
<evidence type="ECO:0000256" key="2">
    <source>
        <dbReference type="ARBA" id="ARBA00008917"/>
    </source>
</evidence>
<dbReference type="EMBL" id="AK401941">
    <property type="protein sequence ID" value="BAM18563.1"/>
    <property type="molecule type" value="mRNA"/>
</dbReference>
<comment type="subcellular location">
    <subcellularLocation>
        <location evidence="1">Endoplasmic reticulum membrane</location>
        <topology evidence="1">Multi-pass membrane protein</topology>
    </subcellularLocation>
</comment>
<evidence type="ECO:0000256" key="5">
    <source>
        <dbReference type="ARBA" id="ARBA00022989"/>
    </source>
</evidence>
<dbReference type="GO" id="GO:0005789">
    <property type="term" value="C:endoplasmic reticulum membrane"/>
    <property type="evidence" value="ECO:0007669"/>
    <property type="project" value="UniProtKB-SubCell"/>
</dbReference>
<keyword evidence="6 7" id="KW-0472">Membrane</keyword>
<dbReference type="PANTHER" id="PTHR11009">
    <property type="entry name" value="DER1-LIKE PROTEIN, DERLIN"/>
    <property type="match status" value="1"/>
</dbReference>
<proteinExistence type="evidence at transcript level"/>
<evidence type="ECO:0000256" key="4">
    <source>
        <dbReference type="ARBA" id="ARBA00022824"/>
    </source>
</evidence>
<keyword evidence="5 7" id="KW-1133">Transmembrane helix</keyword>
<dbReference type="GO" id="GO:0006950">
    <property type="term" value="P:response to stress"/>
    <property type="evidence" value="ECO:0007669"/>
    <property type="project" value="UniProtKB-ARBA"/>
</dbReference>
<keyword evidence="3 7" id="KW-0812">Transmembrane</keyword>
<protein>
    <recommendedName>
        <fullName evidence="9">Derlin</fullName>
    </recommendedName>
</protein>
<evidence type="ECO:0000256" key="3">
    <source>
        <dbReference type="ARBA" id="ARBA00022692"/>
    </source>
</evidence>
<evidence type="ECO:0008006" key="9">
    <source>
        <dbReference type="Google" id="ProtNLM"/>
    </source>
</evidence>
<evidence type="ECO:0000313" key="8">
    <source>
        <dbReference type="EMBL" id="BAM18563.1"/>
    </source>
</evidence>
<keyword evidence="4" id="KW-0256">Endoplasmic reticulum</keyword>
<reference evidence="8" key="1">
    <citation type="journal article" date="2012" name="BMC Biol.">
        <title>Comprehensive microarray-based analysis for stage-specific larval camouflage pattern-associated genes in the swallowtail butterfly, Papilio xuthus.</title>
        <authorList>
            <person name="Futahashi R."/>
            <person name="Shirataki H."/>
            <person name="Narita T."/>
            <person name="Mita K."/>
            <person name="Fujiwara H."/>
        </authorList>
    </citation>
    <scope>NUCLEOTIDE SEQUENCE</scope>
    <source>
        <tissue evidence="8">Epidermis</tissue>
    </source>
</reference>
<dbReference type="InterPro" id="IPR007599">
    <property type="entry name" value="DER1"/>
</dbReference>
<feature type="transmembrane region" description="Helical" evidence="7">
    <location>
        <begin position="12"/>
        <end position="36"/>
    </location>
</feature>
<comment type="similarity">
    <text evidence="2">Belongs to the derlin family.</text>
</comment>
<accession>I4DKX3</accession>
<organism evidence="8">
    <name type="scientific">Papilio xuthus</name>
    <name type="common">Asian swallowtail butterfly</name>
    <dbReference type="NCBI Taxonomy" id="66420"/>
    <lineage>
        <taxon>Eukaryota</taxon>
        <taxon>Metazoa</taxon>
        <taxon>Ecdysozoa</taxon>
        <taxon>Arthropoda</taxon>
        <taxon>Hexapoda</taxon>
        <taxon>Insecta</taxon>
        <taxon>Pterygota</taxon>
        <taxon>Neoptera</taxon>
        <taxon>Endopterygota</taxon>
        <taxon>Lepidoptera</taxon>
        <taxon>Glossata</taxon>
        <taxon>Ditrysia</taxon>
        <taxon>Papilionoidea</taxon>
        <taxon>Papilionidae</taxon>
        <taxon>Papilioninae</taxon>
        <taxon>Papilio</taxon>
    </lineage>
</organism>